<dbReference type="GO" id="GO:0000978">
    <property type="term" value="F:RNA polymerase II cis-regulatory region sequence-specific DNA binding"/>
    <property type="evidence" value="ECO:0007669"/>
    <property type="project" value="TreeGrafter"/>
</dbReference>
<dbReference type="PANTHER" id="PTHR12322:SF118">
    <property type="entry name" value="DM DOMAIN-CONTAINING PROTEIN"/>
    <property type="match status" value="1"/>
</dbReference>
<keyword evidence="2 6" id="KW-0479">Metal-binding</keyword>
<evidence type="ECO:0000256" key="5">
    <source>
        <dbReference type="ARBA" id="ARBA00023242"/>
    </source>
</evidence>
<dbReference type="GO" id="GO:0007548">
    <property type="term" value="P:sex differentiation"/>
    <property type="evidence" value="ECO:0007669"/>
    <property type="project" value="TreeGrafter"/>
</dbReference>
<feature type="region of interest" description="Disordered" evidence="7">
    <location>
        <begin position="358"/>
        <end position="383"/>
    </location>
</feature>
<evidence type="ECO:0000256" key="7">
    <source>
        <dbReference type="SAM" id="MobiDB-lite"/>
    </source>
</evidence>
<evidence type="ECO:0000256" key="2">
    <source>
        <dbReference type="ARBA" id="ARBA00022723"/>
    </source>
</evidence>
<comment type="similarity">
    <text evidence="1">Belongs to the DMRT family.</text>
</comment>
<dbReference type="SUPFAM" id="SSF46934">
    <property type="entry name" value="UBA-like"/>
    <property type="match status" value="1"/>
</dbReference>
<evidence type="ECO:0000259" key="8">
    <source>
        <dbReference type="PROSITE" id="PS50809"/>
    </source>
</evidence>
<dbReference type="SUPFAM" id="SSF82927">
    <property type="entry name" value="Cysteine-rich DNA binding domain, (DM domain)"/>
    <property type="match status" value="1"/>
</dbReference>
<comment type="subcellular location">
    <subcellularLocation>
        <location evidence="6">Nucleus</location>
    </subcellularLocation>
</comment>
<proteinExistence type="inferred from homology"/>
<accession>A0A5S6Q7F9</accession>
<dbReference type="Pfam" id="PF03474">
    <property type="entry name" value="DMA"/>
    <property type="match status" value="1"/>
</dbReference>
<dbReference type="InterPro" id="IPR026607">
    <property type="entry name" value="DMRT"/>
</dbReference>
<dbReference type="Gene3D" id="4.10.1040.10">
    <property type="entry name" value="DM DNA-binding domain"/>
    <property type="match status" value="1"/>
</dbReference>
<dbReference type="STRING" id="70415.A0A5S6Q7F9"/>
<feature type="DNA-binding region" description="DM" evidence="6">
    <location>
        <begin position="41"/>
        <end position="88"/>
    </location>
</feature>
<dbReference type="FunFam" id="4.10.1040.10:FF:000001">
    <property type="entry name" value="doublesex- and mab-3-related transcription factor 1"/>
    <property type="match status" value="1"/>
</dbReference>
<feature type="domain" description="DM" evidence="8">
    <location>
        <begin position="41"/>
        <end position="88"/>
    </location>
</feature>
<dbReference type="Pfam" id="PF00751">
    <property type="entry name" value="DM"/>
    <property type="match status" value="1"/>
</dbReference>
<dbReference type="WBParaSite" id="TMUE_1000003113.1">
    <property type="protein sequence ID" value="TMUE_1000003113.1"/>
    <property type="gene ID" value="WBGene00291357"/>
</dbReference>
<dbReference type="InterPro" id="IPR005173">
    <property type="entry name" value="DMA"/>
</dbReference>
<sequence length="383" mass="40978">MLAATVGSAGWGQPITETTMMRGTDLLPYAHAERGVRRPKCARCRNHGMVSWLKGHKRHCKYKDCTCIKCNLIAERQRVMAAQVSLKRQQAAEDAIALGLRTVAGETTGMPCLPPGPVWGNFTISEMVKSNGKDVDKHSELDKPSEDDRTMNSNSQASLTRGRPECDMDRSTSLPSGEEEVSQLSHYDILGRLFPNHKKESIEMALQNFNGDIVKAIEHLLSNGEMASPHKLILNDETTAVTSGVSTGQKLSPSGFLNQQLTSAYPYSAFVPFPVRGASFGAVPSCWSAAGAIGGNYLSSLLEGNLMCRTPLCSIGSQLWSAGTPKGFRSSPPLLQLQPQSPFAIALSADSSASLGSHSAFGSQQSKPLERGGLLGSAATNGL</sequence>
<keyword evidence="3 6" id="KW-0862">Zinc</keyword>
<organism evidence="9 10">
    <name type="scientific">Trichuris muris</name>
    <name type="common">Mouse whipworm</name>
    <dbReference type="NCBI Taxonomy" id="70415"/>
    <lineage>
        <taxon>Eukaryota</taxon>
        <taxon>Metazoa</taxon>
        <taxon>Ecdysozoa</taxon>
        <taxon>Nematoda</taxon>
        <taxon>Enoplea</taxon>
        <taxon>Dorylaimia</taxon>
        <taxon>Trichinellida</taxon>
        <taxon>Trichuridae</taxon>
        <taxon>Trichuris</taxon>
    </lineage>
</organism>
<dbReference type="GO" id="GO:0000981">
    <property type="term" value="F:DNA-binding transcription factor activity, RNA polymerase II-specific"/>
    <property type="evidence" value="ECO:0007669"/>
    <property type="project" value="TreeGrafter"/>
</dbReference>
<evidence type="ECO:0000313" key="9">
    <source>
        <dbReference type="Proteomes" id="UP000046395"/>
    </source>
</evidence>
<evidence type="ECO:0000256" key="4">
    <source>
        <dbReference type="ARBA" id="ARBA00023125"/>
    </source>
</evidence>
<feature type="region of interest" description="Disordered" evidence="7">
    <location>
        <begin position="131"/>
        <end position="180"/>
    </location>
</feature>
<dbReference type="PROSITE" id="PS50809">
    <property type="entry name" value="DM_2"/>
    <property type="match status" value="1"/>
</dbReference>
<dbReference type="AlphaFoldDB" id="A0A5S6Q7F9"/>
<reference evidence="10" key="1">
    <citation type="submission" date="2019-12" db="UniProtKB">
        <authorList>
            <consortium name="WormBaseParasite"/>
        </authorList>
    </citation>
    <scope>IDENTIFICATION</scope>
</reference>
<keyword evidence="9" id="KW-1185">Reference proteome</keyword>
<dbReference type="GO" id="GO:0046872">
    <property type="term" value="F:metal ion binding"/>
    <property type="evidence" value="ECO:0007669"/>
    <property type="project" value="UniProtKB-KW"/>
</dbReference>
<evidence type="ECO:0000256" key="3">
    <source>
        <dbReference type="ARBA" id="ARBA00022833"/>
    </source>
</evidence>
<protein>
    <submittedName>
        <fullName evidence="10">DM domain-containing protein</fullName>
    </submittedName>
</protein>
<name>A0A5S6Q7F9_TRIMR</name>
<dbReference type="PROSITE" id="PS40000">
    <property type="entry name" value="DM_1"/>
    <property type="match status" value="1"/>
</dbReference>
<keyword evidence="5 6" id="KW-0539">Nucleus</keyword>
<dbReference type="PANTHER" id="PTHR12322">
    <property type="entry name" value="DOUBLESEX AND MAB-3 RELATED TRANSCRIPTION FACTOR DMRT"/>
    <property type="match status" value="1"/>
</dbReference>
<dbReference type="GO" id="GO:0005634">
    <property type="term" value="C:nucleus"/>
    <property type="evidence" value="ECO:0007669"/>
    <property type="project" value="UniProtKB-SubCell"/>
</dbReference>
<dbReference type="InterPro" id="IPR001275">
    <property type="entry name" value="DM_DNA-bd"/>
</dbReference>
<dbReference type="InterPro" id="IPR009060">
    <property type="entry name" value="UBA-like_sf"/>
</dbReference>
<keyword evidence="4 6" id="KW-0238">DNA-binding</keyword>
<feature type="compositionally biased region" description="Basic and acidic residues" evidence="7">
    <location>
        <begin position="131"/>
        <end position="150"/>
    </location>
</feature>
<evidence type="ECO:0000256" key="6">
    <source>
        <dbReference type="PROSITE-ProRule" id="PRU00070"/>
    </source>
</evidence>
<dbReference type="InterPro" id="IPR036407">
    <property type="entry name" value="DM_DNA-bd_sf"/>
</dbReference>
<dbReference type="SMART" id="SM00301">
    <property type="entry name" value="DM"/>
    <property type="match status" value="1"/>
</dbReference>
<dbReference type="Proteomes" id="UP000046395">
    <property type="component" value="Unassembled WGS sequence"/>
</dbReference>
<evidence type="ECO:0000313" key="10">
    <source>
        <dbReference type="WBParaSite" id="TMUE_1000003113.1"/>
    </source>
</evidence>
<evidence type="ECO:0000256" key="1">
    <source>
        <dbReference type="ARBA" id="ARBA00006834"/>
    </source>
</evidence>